<keyword evidence="3" id="KW-0732">Signal</keyword>
<feature type="chain" id="PRO_5036861670" evidence="3">
    <location>
        <begin position="20"/>
        <end position="450"/>
    </location>
</feature>
<dbReference type="WBParaSite" id="scaffold387_cov149.g962">
    <property type="protein sequence ID" value="scaffold387_cov149.g962"/>
    <property type="gene ID" value="scaffold387_cov149.g962"/>
</dbReference>
<keyword evidence="4" id="KW-1185">Reference proteome</keyword>
<feature type="signal peptide" evidence="3">
    <location>
        <begin position="1"/>
        <end position="19"/>
    </location>
</feature>
<sequence>MKLALFLLAFLWCFSEGNGGGSQPSPLSTHAIRLTSIRAPRLQFLKHRKLKPPNSNQSNHRLTMTDESIRHSNETEESLSKIWKETKYVSESTNPVTLKKKQLEKALNKIKEKMKNEENIKIFEEEDFFKFLKAKIGQKRDERPKFKRAQEARFSSGKIWVSPQFVDWEGKLNEEIVEKLFKNLPKMLKHVEVAEEAVNMVLVLDEINRPGDNVDERLKEGYERLNKANDFVNLLDEENQYRIEFEVGTENSKNLLNRAPGSVLDKYKVIDDKKVKNRKEIYIDKQPSIRVKEENWLEEASEDIRKEREKELKHVMKSEIFSGNTLLINKTVDWSKEYNANFVLEMLSRQSLPLPQETLEKLAVELVLVLDETQRVSDYDTEITKIENAIQEIKRSGKSIFESKDQLLNRAIVLVTLFDNFRGGATANEKKTEQITSQINVKKGFDEGEG</sequence>
<dbReference type="Proteomes" id="UP000887561">
    <property type="component" value="Unplaced"/>
</dbReference>
<evidence type="ECO:0000256" key="3">
    <source>
        <dbReference type="SAM" id="SignalP"/>
    </source>
</evidence>
<accession>A0A915MJP1</accession>
<feature type="region of interest" description="Disordered" evidence="2">
    <location>
        <begin position="47"/>
        <end position="73"/>
    </location>
</feature>
<feature type="compositionally biased region" description="Polar residues" evidence="2">
    <location>
        <begin position="53"/>
        <end position="62"/>
    </location>
</feature>
<feature type="compositionally biased region" description="Basic and acidic residues" evidence="2">
    <location>
        <begin position="63"/>
        <end position="73"/>
    </location>
</feature>
<protein>
    <submittedName>
        <fullName evidence="5">Uncharacterized protein</fullName>
    </submittedName>
</protein>
<feature type="coiled-coil region" evidence="1">
    <location>
        <begin position="96"/>
        <end position="127"/>
    </location>
</feature>
<keyword evidence="1" id="KW-0175">Coiled coil</keyword>
<evidence type="ECO:0000313" key="4">
    <source>
        <dbReference type="Proteomes" id="UP000887561"/>
    </source>
</evidence>
<evidence type="ECO:0000256" key="1">
    <source>
        <dbReference type="SAM" id="Coils"/>
    </source>
</evidence>
<organism evidence="4 5">
    <name type="scientific">Meloidogyne javanica</name>
    <name type="common">Root-knot nematode worm</name>
    <dbReference type="NCBI Taxonomy" id="6303"/>
    <lineage>
        <taxon>Eukaryota</taxon>
        <taxon>Metazoa</taxon>
        <taxon>Ecdysozoa</taxon>
        <taxon>Nematoda</taxon>
        <taxon>Chromadorea</taxon>
        <taxon>Rhabditida</taxon>
        <taxon>Tylenchina</taxon>
        <taxon>Tylenchomorpha</taxon>
        <taxon>Tylenchoidea</taxon>
        <taxon>Meloidogynidae</taxon>
        <taxon>Meloidogyninae</taxon>
        <taxon>Meloidogyne</taxon>
        <taxon>Meloidogyne incognita group</taxon>
    </lineage>
</organism>
<evidence type="ECO:0000313" key="5">
    <source>
        <dbReference type="WBParaSite" id="scaffold387_cov149.g962"/>
    </source>
</evidence>
<evidence type="ECO:0000256" key="2">
    <source>
        <dbReference type="SAM" id="MobiDB-lite"/>
    </source>
</evidence>
<name>A0A915MJP1_MELJA</name>
<dbReference type="AlphaFoldDB" id="A0A915MJP1"/>
<reference evidence="5" key="1">
    <citation type="submission" date="2022-11" db="UniProtKB">
        <authorList>
            <consortium name="WormBaseParasite"/>
        </authorList>
    </citation>
    <scope>IDENTIFICATION</scope>
</reference>
<proteinExistence type="predicted"/>